<dbReference type="EMBL" id="BOQN01000016">
    <property type="protein sequence ID" value="GIM89588.1"/>
    <property type="molecule type" value="Genomic_DNA"/>
</dbReference>
<dbReference type="RefSeq" id="WP_213005549.1">
    <property type="nucleotide sequence ID" value="NZ_BOQN01000016.1"/>
</dbReference>
<comment type="caution">
    <text evidence="2">The sequence shown here is derived from an EMBL/GenBank/DDBJ whole genome shotgun (WGS) entry which is preliminary data.</text>
</comment>
<protein>
    <submittedName>
        <fullName evidence="2">Uncharacterized protein</fullName>
    </submittedName>
</protein>
<keyword evidence="1" id="KW-0812">Transmembrane</keyword>
<evidence type="ECO:0000313" key="2">
    <source>
        <dbReference type="EMBL" id="GIM89588.1"/>
    </source>
</evidence>
<dbReference type="Proteomes" id="UP000677082">
    <property type="component" value="Unassembled WGS sequence"/>
</dbReference>
<feature type="transmembrane region" description="Helical" evidence="1">
    <location>
        <begin position="61"/>
        <end position="82"/>
    </location>
</feature>
<evidence type="ECO:0000313" key="3">
    <source>
        <dbReference type="Proteomes" id="UP000677082"/>
    </source>
</evidence>
<gene>
    <name evidence="2" type="ORF">Ato02nite_013810</name>
</gene>
<sequence>MVEAFLWGAVSASALLAGAIVAYQLRPGRRLIASAMAFGTGLLLGSVSFELIDEALNTRTVAAVSLLVLIGAGVFAVGDWLLSRRGAGDGAQAAGSPLAIVLGSVLDGIPSRSCSASPSCRVSSASRCWPGSCFPTSRKVWRLPAVSALRNGGNVGFC</sequence>
<feature type="transmembrane region" description="Helical" evidence="1">
    <location>
        <begin position="31"/>
        <end position="49"/>
    </location>
</feature>
<dbReference type="AlphaFoldDB" id="A0A919T5J5"/>
<accession>A0A919T5J5</accession>
<evidence type="ECO:0000256" key="1">
    <source>
        <dbReference type="SAM" id="Phobius"/>
    </source>
</evidence>
<name>A0A919T5J5_9ACTN</name>
<keyword evidence="1" id="KW-0472">Membrane</keyword>
<feature type="transmembrane region" description="Helical" evidence="1">
    <location>
        <begin position="6"/>
        <end position="24"/>
    </location>
</feature>
<keyword evidence="1" id="KW-1133">Transmembrane helix</keyword>
<keyword evidence="3" id="KW-1185">Reference proteome</keyword>
<proteinExistence type="predicted"/>
<reference evidence="2 3" key="1">
    <citation type="submission" date="2021-03" db="EMBL/GenBank/DDBJ databases">
        <title>Whole genome shotgun sequence of Actinoplanes toevensis NBRC 105298.</title>
        <authorList>
            <person name="Komaki H."/>
            <person name="Tamura T."/>
        </authorList>
    </citation>
    <scope>NUCLEOTIDE SEQUENCE [LARGE SCALE GENOMIC DNA]</scope>
    <source>
        <strain evidence="2 3">NBRC 105298</strain>
    </source>
</reference>
<organism evidence="2 3">
    <name type="scientific">Paractinoplanes toevensis</name>
    <dbReference type="NCBI Taxonomy" id="571911"/>
    <lineage>
        <taxon>Bacteria</taxon>
        <taxon>Bacillati</taxon>
        <taxon>Actinomycetota</taxon>
        <taxon>Actinomycetes</taxon>
        <taxon>Micromonosporales</taxon>
        <taxon>Micromonosporaceae</taxon>
        <taxon>Paractinoplanes</taxon>
    </lineage>
</organism>